<sequence length="274" mass="33076">MQFNKRMQISNIRKRYKFSREKNSLNSQQPILMILTIFFLKRRKMQSQLLNIQIKILAFSKQTDLKMIIKKMFKKKVFDTKVNLFSPIQRTKPLQVKDFIFNLIVKNKNYNLIIGKYSAFSFYSISLRIFKVTLNILVFLVVFQIIRFIVYIISQLMGYCFGFFQIQIMIHMEFQNHSSYQIQIIGIQMENQKFLQDQLEFLHSFSQYILLSKNLLILLNFKKQLNKLQMISLYVIKLNWRIKKYLHQEELSQILMNLLNKLKKVLLIVLKQCL</sequence>
<accession>A0A8S1LIM6</accession>
<comment type="caution">
    <text evidence="2">The sequence shown here is derived from an EMBL/GenBank/DDBJ whole genome shotgun (WGS) entry which is preliminary data.</text>
</comment>
<organism evidence="2 3">
    <name type="scientific">Paramecium sonneborni</name>
    <dbReference type="NCBI Taxonomy" id="65129"/>
    <lineage>
        <taxon>Eukaryota</taxon>
        <taxon>Sar</taxon>
        <taxon>Alveolata</taxon>
        <taxon>Ciliophora</taxon>
        <taxon>Intramacronucleata</taxon>
        <taxon>Oligohymenophorea</taxon>
        <taxon>Peniculida</taxon>
        <taxon>Parameciidae</taxon>
        <taxon>Paramecium</taxon>
    </lineage>
</organism>
<evidence type="ECO:0000256" key="1">
    <source>
        <dbReference type="SAM" id="Phobius"/>
    </source>
</evidence>
<dbReference type="AlphaFoldDB" id="A0A8S1LIM6"/>
<keyword evidence="3" id="KW-1185">Reference proteome</keyword>
<keyword evidence="1" id="KW-1133">Transmembrane helix</keyword>
<keyword evidence="1" id="KW-0472">Membrane</keyword>
<name>A0A8S1LIM6_9CILI</name>
<feature type="transmembrane region" description="Helical" evidence="1">
    <location>
        <begin position="132"/>
        <end position="153"/>
    </location>
</feature>
<dbReference type="EMBL" id="CAJJDN010000021">
    <property type="protein sequence ID" value="CAD8066145.1"/>
    <property type="molecule type" value="Genomic_DNA"/>
</dbReference>
<evidence type="ECO:0000313" key="2">
    <source>
        <dbReference type="EMBL" id="CAD8066145.1"/>
    </source>
</evidence>
<keyword evidence="1" id="KW-0812">Transmembrane</keyword>
<protein>
    <recommendedName>
        <fullName evidence="4">Transmembrane protein</fullName>
    </recommendedName>
</protein>
<reference evidence="2" key="1">
    <citation type="submission" date="2021-01" db="EMBL/GenBank/DDBJ databases">
        <authorList>
            <consortium name="Genoscope - CEA"/>
            <person name="William W."/>
        </authorList>
    </citation>
    <scope>NUCLEOTIDE SEQUENCE</scope>
</reference>
<dbReference type="Proteomes" id="UP000692954">
    <property type="component" value="Unassembled WGS sequence"/>
</dbReference>
<evidence type="ECO:0000313" key="3">
    <source>
        <dbReference type="Proteomes" id="UP000692954"/>
    </source>
</evidence>
<evidence type="ECO:0008006" key="4">
    <source>
        <dbReference type="Google" id="ProtNLM"/>
    </source>
</evidence>
<proteinExistence type="predicted"/>
<gene>
    <name evidence="2" type="ORF">PSON_ATCC_30995.1.T0210152</name>
</gene>